<evidence type="ECO:0000259" key="1">
    <source>
        <dbReference type="Pfam" id="PF03819"/>
    </source>
</evidence>
<evidence type="ECO:0000313" key="2">
    <source>
        <dbReference type="EMBL" id="CAA9421854.1"/>
    </source>
</evidence>
<dbReference type="Gene3D" id="1.10.287.1080">
    <property type="entry name" value="MazG-like"/>
    <property type="match status" value="1"/>
</dbReference>
<dbReference type="InterPro" id="IPR004518">
    <property type="entry name" value="MazG-like_dom"/>
</dbReference>
<name>A0A6J4PR89_9BACT</name>
<sequence>MNFKEYQSKASATALYPKRLSNLEYPTLGLAGEAGEVANIVKKIQRDFGGAITDGIRGKLKDELGDVLWYISACADELGLTLEEIAQFNVEKLAARHQRK</sequence>
<dbReference type="SUPFAM" id="SSF101386">
    <property type="entry name" value="all-alpha NTP pyrophosphatases"/>
    <property type="match status" value="1"/>
</dbReference>
<dbReference type="InterPro" id="IPR011379">
    <property type="entry name" value="MazG-related_GP37"/>
</dbReference>
<feature type="domain" description="NTP pyrophosphohydrolase MazG-like" evidence="1">
    <location>
        <begin position="28"/>
        <end position="98"/>
    </location>
</feature>
<dbReference type="CDD" id="cd11541">
    <property type="entry name" value="NTP-PPase_u4"/>
    <property type="match status" value="1"/>
</dbReference>
<accession>A0A6J4PR89</accession>
<proteinExistence type="predicted"/>
<gene>
    <name evidence="2" type="ORF">AVDCRST_MAG74-3301</name>
</gene>
<dbReference type="AlphaFoldDB" id="A0A6J4PR89"/>
<dbReference type="Pfam" id="PF03819">
    <property type="entry name" value="MazG"/>
    <property type="match status" value="1"/>
</dbReference>
<organism evidence="2">
    <name type="scientific">uncultured Pyrinomonadaceae bacterium</name>
    <dbReference type="NCBI Taxonomy" id="2283094"/>
    <lineage>
        <taxon>Bacteria</taxon>
        <taxon>Pseudomonadati</taxon>
        <taxon>Acidobacteriota</taxon>
        <taxon>Blastocatellia</taxon>
        <taxon>Blastocatellales</taxon>
        <taxon>Pyrinomonadaceae</taxon>
        <taxon>environmental samples</taxon>
    </lineage>
</organism>
<dbReference type="PIRSF" id="PIRSF006639">
    <property type="entry name" value="UCP006639_pph"/>
    <property type="match status" value="1"/>
</dbReference>
<reference evidence="2" key="1">
    <citation type="submission" date="2020-02" db="EMBL/GenBank/DDBJ databases">
        <authorList>
            <person name="Meier V. D."/>
        </authorList>
    </citation>
    <scope>NUCLEOTIDE SEQUENCE</scope>
    <source>
        <strain evidence="2">AVDCRST_MAG74</strain>
    </source>
</reference>
<protein>
    <submittedName>
        <fullName evidence="2">Predicted 12.5Kd protein</fullName>
    </submittedName>
</protein>
<dbReference type="EMBL" id="CADCUR010000275">
    <property type="protein sequence ID" value="CAA9421854.1"/>
    <property type="molecule type" value="Genomic_DNA"/>
</dbReference>